<protein>
    <submittedName>
        <fullName evidence="1">Uncharacterized protein</fullName>
    </submittedName>
</protein>
<dbReference type="HOGENOM" id="CLU_2398877_0_0_6"/>
<evidence type="ECO:0000313" key="1">
    <source>
        <dbReference type="EMBL" id="AEQ97706.1"/>
    </source>
</evidence>
<dbReference type="AlphaFoldDB" id="G7TEZ9"/>
<reference evidence="1 2" key="1">
    <citation type="journal article" date="2011" name="J. Bacteriol.">
        <title>Two new complete genome sequences offer insight into host and tissue specificity of plant pathogenic Xanthomonas spp.</title>
        <authorList>
            <person name="Bogdanove A.J."/>
            <person name="Koebnik R."/>
            <person name="Lu H."/>
            <person name="Furutani A."/>
            <person name="Angiuoli S.V."/>
            <person name="Patil P.B."/>
            <person name="Van Sluys M.A."/>
            <person name="Ryan R.P."/>
            <person name="Meyer D.F."/>
            <person name="Han S.W."/>
            <person name="Aparna G."/>
            <person name="Rajaram M."/>
            <person name="Delcher A.L."/>
            <person name="Phillippy A.M."/>
            <person name="Puiu D."/>
            <person name="Schatz M.C."/>
            <person name="Shumway M."/>
            <person name="Sommer D.D."/>
            <person name="Trapnell C."/>
            <person name="Benahmed F."/>
            <person name="Dimitrov G."/>
            <person name="Madupu R."/>
            <person name="Radune D."/>
            <person name="Sullivan S."/>
            <person name="Jha G."/>
            <person name="Ishihara H."/>
            <person name="Lee S.W."/>
            <person name="Pandey A."/>
            <person name="Sharma V."/>
            <person name="Sriariyanun M."/>
            <person name="Szurek B."/>
            <person name="Vera-Cruz C.M."/>
            <person name="Dorman K.S."/>
            <person name="Ronald P.C."/>
            <person name="Verdier V."/>
            <person name="Dow J.M."/>
            <person name="Sonti R.V."/>
            <person name="Tsuge S."/>
            <person name="Brendel V.P."/>
            <person name="Rabinowicz P.D."/>
            <person name="Leach J.E."/>
            <person name="White F.F."/>
            <person name="Salzberg S.L."/>
        </authorList>
    </citation>
    <scope>NUCLEOTIDE SEQUENCE [LARGE SCALE GENOMIC DNA]</scope>
    <source>
        <strain evidence="1 2">BLS256</strain>
    </source>
</reference>
<evidence type="ECO:0000313" key="2">
    <source>
        <dbReference type="Proteomes" id="UP000008851"/>
    </source>
</evidence>
<proteinExistence type="predicted"/>
<dbReference type="KEGG" id="xor:XOC_3616"/>
<dbReference type="EMBL" id="CP003057">
    <property type="protein sequence ID" value="AEQ97706.1"/>
    <property type="molecule type" value="Genomic_DNA"/>
</dbReference>
<accession>G7TEZ9</accession>
<gene>
    <name evidence="1" type="ORF">XOC_3616</name>
</gene>
<organism evidence="1 2">
    <name type="scientific">Xanthomonas oryzae pv. oryzicola (strain BLS256)</name>
    <dbReference type="NCBI Taxonomy" id="383407"/>
    <lineage>
        <taxon>Bacteria</taxon>
        <taxon>Pseudomonadati</taxon>
        <taxon>Pseudomonadota</taxon>
        <taxon>Gammaproteobacteria</taxon>
        <taxon>Lysobacterales</taxon>
        <taxon>Lysobacteraceae</taxon>
        <taxon>Xanthomonas</taxon>
    </lineage>
</organism>
<dbReference type="Proteomes" id="UP000008851">
    <property type="component" value="Chromosome"/>
</dbReference>
<name>G7TEZ9_XANOB</name>
<sequence>MDAVWGFFRGDERGMRAPCRSRLGFLREIAAPALTGQSAQYVIALRVARRAVYDSGRRFWSRAGIPRSRHNDEVAMQLRTAQWQRADRDMAHT</sequence>